<evidence type="ECO:0000256" key="12">
    <source>
        <dbReference type="RuleBase" id="RU004478"/>
    </source>
</evidence>
<dbReference type="FunFam" id="2.30.22.10:FF:000001">
    <property type="entry name" value="Protein GrpE"/>
    <property type="match status" value="1"/>
</dbReference>
<keyword evidence="5 10" id="KW-0346">Stress response</keyword>
<dbReference type="Proteomes" id="UP000724672">
    <property type="component" value="Unassembled WGS sequence"/>
</dbReference>
<feature type="region of interest" description="Disordered" evidence="13">
    <location>
        <begin position="1"/>
        <end position="47"/>
    </location>
</feature>
<dbReference type="HAMAP" id="MF_01151">
    <property type="entry name" value="GrpE"/>
    <property type="match status" value="1"/>
</dbReference>
<name>A0A942UT18_9FIRM</name>
<comment type="subunit">
    <text evidence="3 10">Homodimer.</text>
</comment>
<comment type="similarity">
    <text evidence="2 10 12">Belongs to the GrpE family.</text>
</comment>
<dbReference type="Pfam" id="PF01025">
    <property type="entry name" value="GrpE"/>
    <property type="match status" value="1"/>
</dbReference>
<evidence type="ECO:0000313" key="15">
    <source>
        <dbReference type="Proteomes" id="UP000724672"/>
    </source>
</evidence>
<sequence length="181" mass="21373">MDKTEKNLEEDKKVEDIIDEEIEENNNEESSKEDLQQNEEKDSSELNERYLRLQADFSNYKKRVEKEKESIYNFANEKLVTELLDVMDNFERAFASADEGVENDSFYQGVVMVYKQLLNILEKNGLEEIEAIKEKFDPNLHHAVMQEENDEYEENTVIDVFQKGYKLKNKVIRPSMVKVSN</sequence>
<reference evidence="14" key="1">
    <citation type="submission" date="2019-12" db="EMBL/GenBank/DDBJ databases">
        <title>Clostridiaceae gen. nov. sp. nov., isolated from sediment in Xinjiang, China.</title>
        <authorList>
            <person name="Zhang R."/>
        </authorList>
    </citation>
    <scope>NUCLEOTIDE SEQUENCE</scope>
    <source>
        <strain evidence="14">D2Q-11</strain>
    </source>
</reference>
<feature type="compositionally biased region" description="Basic and acidic residues" evidence="13">
    <location>
        <begin position="1"/>
        <end position="16"/>
    </location>
</feature>
<evidence type="ECO:0000256" key="1">
    <source>
        <dbReference type="ARBA" id="ARBA00004496"/>
    </source>
</evidence>
<comment type="function">
    <text evidence="7 10 11">Participates actively in the response to hyperosmotic and heat shock by preventing the aggregation of stress-denatured proteins, in association with DnaK and GrpE. It is the nucleotide exchange factor for DnaK and may function as a thermosensor. Unfolded proteins bind initially to DnaJ; upon interaction with the DnaJ-bound protein, DnaK hydrolyzes its bound ATP, resulting in the formation of a stable complex. GrpE releases ADP from DnaK; ATP binding to DnaK triggers the release of the substrate protein, thus completing the reaction cycle. Several rounds of ATP-dependent interactions between DnaJ, DnaK and GrpE are required for fully efficient folding.</text>
</comment>
<feature type="compositionally biased region" description="Acidic residues" evidence="13">
    <location>
        <begin position="17"/>
        <end position="27"/>
    </location>
</feature>
<dbReference type="EMBL" id="WSFT01000005">
    <property type="protein sequence ID" value="MBS4536875.1"/>
    <property type="molecule type" value="Genomic_DNA"/>
</dbReference>
<dbReference type="AlphaFoldDB" id="A0A942UT18"/>
<keyword evidence="4 10" id="KW-0963">Cytoplasm</keyword>
<dbReference type="GO" id="GO:0051087">
    <property type="term" value="F:protein-folding chaperone binding"/>
    <property type="evidence" value="ECO:0007669"/>
    <property type="project" value="InterPro"/>
</dbReference>
<dbReference type="GO" id="GO:0042803">
    <property type="term" value="F:protein homodimerization activity"/>
    <property type="evidence" value="ECO:0007669"/>
    <property type="project" value="InterPro"/>
</dbReference>
<protein>
    <recommendedName>
        <fullName evidence="8 10">Protein GrpE</fullName>
    </recommendedName>
    <alternativeName>
        <fullName evidence="9 10">HSP-70 cofactor</fullName>
    </alternativeName>
</protein>
<dbReference type="SUPFAM" id="SSF58014">
    <property type="entry name" value="Coiled-coil domain of nucleotide exchange factor GrpE"/>
    <property type="match status" value="1"/>
</dbReference>
<gene>
    <name evidence="10 14" type="primary">grpE</name>
    <name evidence="14" type="ORF">GOQ27_00280</name>
</gene>
<evidence type="ECO:0000256" key="11">
    <source>
        <dbReference type="RuleBase" id="RU000639"/>
    </source>
</evidence>
<dbReference type="RefSeq" id="WP_203364807.1">
    <property type="nucleotide sequence ID" value="NZ_WSFT01000005.1"/>
</dbReference>
<dbReference type="PROSITE" id="PS01071">
    <property type="entry name" value="GRPE"/>
    <property type="match status" value="1"/>
</dbReference>
<dbReference type="SUPFAM" id="SSF51064">
    <property type="entry name" value="Head domain of nucleotide exchange factor GrpE"/>
    <property type="match status" value="1"/>
</dbReference>
<evidence type="ECO:0000256" key="4">
    <source>
        <dbReference type="ARBA" id="ARBA00022490"/>
    </source>
</evidence>
<evidence type="ECO:0000256" key="2">
    <source>
        <dbReference type="ARBA" id="ARBA00009054"/>
    </source>
</evidence>
<dbReference type="CDD" id="cd00446">
    <property type="entry name" value="GrpE"/>
    <property type="match status" value="1"/>
</dbReference>
<evidence type="ECO:0000313" key="14">
    <source>
        <dbReference type="EMBL" id="MBS4536875.1"/>
    </source>
</evidence>
<evidence type="ECO:0000256" key="6">
    <source>
        <dbReference type="ARBA" id="ARBA00023186"/>
    </source>
</evidence>
<dbReference type="InterPro" id="IPR000740">
    <property type="entry name" value="GrpE"/>
</dbReference>
<dbReference type="InterPro" id="IPR009012">
    <property type="entry name" value="GrpE_head"/>
</dbReference>
<dbReference type="GO" id="GO:0051082">
    <property type="term" value="F:unfolded protein binding"/>
    <property type="evidence" value="ECO:0007669"/>
    <property type="project" value="TreeGrafter"/>
</dbReference>
<evidence type="ECO:0000256" key="13">
    <source>
        <dbReference type="SAM" id="MobiDB-lite"/>
    </source>
</evidence>
<comment type="subcellular location">
    <subcellularLocation>
        <location evidence="1 10">Cytoplasm</location>
    </subcellularLocation>
</comment>
<dbReference type="PANTHER" id="PTHR21237:SF23">
    <property type="entry name" value="GRPE PROTEIN HOMOLOG, MITOCHONDRIAL"/>
    <property type="match status" value="1"/>
</dbReference>
<dbReference type="PANTHER" id="PTHR21237">
    <property type="entry name" value="GRPE PROTEIN"/>
    <property type="match status" value="1"/>
</dbReference>
<comment type="caution">
    <text evidence="14">The sequence shown here is derived from an EMBL/GenBank/DDBJ whole genome shotgun (WGS) entry which is preliminary data.</text>
</comment>
<dbReference type="GO" id="GO:0006457">
    <property type="term" value="P:protein folding"/>
    <property type="evidence" value="ECO:0007669"/>
    <property type="project" value="InterPro"/>
</dbReference>
<proteinExistence type="inferred from homology"/>
<evidence type="ECO:0000256" key="7">
    <source>
        <dbReference type="ARBA" id="ARBA00053401"/>
    </source>
</evidence>
<accession>A0A942UT18</accession>
<evidence type="ECO:0000256" key="10">
    <source>
        <dbReference type="HAMAP-Rule" id="MF_01151"/>
    </source>
</evidence>
<dbReference type="Gene3D" id="2.30.22.10">
    <property type="entry name" value="Head domain of nucleotide exchange factor GrpE"/>
    <property type="match status" value="1"/>
</dbReference>
<dbReference type="GO" id="GO:0005737">
    <property type="term" value="C:cytoplasm"/>
    <property type="evidence" value="ECO:0007669"/>
    <property type="project" value="UniProtKB-SubCell"/>
</dbReference>
<evidence type="ECO:0000256" key="5">
    <source>
        <dbReference type="ARBA" id="ARBA00023016"/>
    </source>
</evidence>
<keyword evidence="6 10" id="KW-0143">Chaperone</keyword>
<keyword evidence="15" id="KW-1185">Reference proteome</keyword>
<dbReference type="GO" id="GO:0000774">
    <property type="term" value="F:adenyl-nucleotide exchange factor activity"/>
    <property type="evidence" value="ECO:0007669"/>
    <property type="project" value="InterPro"/>
</dbReference>
<evidence type="ECO:0000256" key="3">
    <source>
        <dbReference type="ARBA" id="ARBA00011738"/>
    </source>
</evidence>
<dbReference type="InterPro" id="IPR013805">
    <property type="entry name" value="GrpE_CC"/>
</dbReference>
<dbReference type="Gene3D" id="3.90.20.20">
    <property type="match status" value="1"/>
</dbReference>
<evidence type="ECO:0000256" key="9">
    <source>
        <dbReference type="ARBA" id="ARBA00076414"/>
    </source>
</evidence>
<feature type="compositionally biased region" description="Basic and acidic residues" evidence="13">
    <location>
        <begin position="29"/>
        <end position="47"/>
    </location>
</feature>
<dbReference type="PRINTS" id="PR00773">
    <property type="entry name" value="GRPEPROTEIN"/>
</dbReference>
<organism evidence="14 15">
    <name type="scientific">Anaeromonas frigoriresistens</name>
    <dbReference type="NCBI Taxonomy" id="2683708"/>
    <lineage>
        <taxon>Bacteria</taxon>
        <taxon>Bacillati</taxon>
        <taxon>Bacillota</taxon>
        <taxon>Tissierellia</taxon>
        <taxon>Tissierellales</taxon>
        <taxon>Thermohalobacteraceae</taxon>
        <taxon>Anaeromonas</taxon>
    </lineage>
</organism>
<dbReference type="NCBIfam" id="NF010738">
    <property type="entry name" value="PRK14140.1"/>
    <property type="match status" value="1"/>
</dbReference>
<evidence type="ECO:0000256" key="8">
    <source>
        <dbReference type="ARBA" id="ARBA00072274"/>
    </source>
</evidence>